<feature type="domain" description="Major facilitator superfamily (MFS) profile" evidence="9">
    <location>
        <begin position="92"/>
        <end position="567"/>
    </location>
</feature>
<feature type="transmembrane region" description="Helical" evidence="8">
    <location>
        <begin position="453"/>
        <end position="471"/>
    </location>
</feature>
<dbReference type="EMBL" id="KQ087177">
    <property type="protein sequence ID" value="KLT46528.1"/>
    <property type="molecule type" value="Genomic_DNA"/>
</dbReference>
<evidence type="ECO:0000256" key="4">
    <source>
        <dbReference type="ARBA" id="ARBA00022692"/>
    </source>
</evidence>
<evidence type="ECO:0000256" key="5">
    <source>
        <dbReference type="ARBA" id="ARBA00022989"/>
    </source>
</evidence>
<dbReference type="Gene3D" id="1.20.1250.20">
    <property type="entry name" value="MFS general substrate transporter like domains"/>
    <property type="match status" value="1"/>
</dbReference>
<dbReference type="Pfam" id="PF07690">
    <property type="entry name" value="MFS_1"/>
    <property type="match status" value="1"/>
</dbReference>
<keyword evidence="5 8" id="KW-1133">Transmembrane helix</keyword>
<dbReference type="RefSeq" id="XP_018283019.1">
    <property type="nucleotide sequence ID" value="XM_018427209.1"/>
</dbReference>
<feature type="transmembrane region" description="Helical" evidence="8">
    <location>
        <begin position="133"/>
        <end position="152"/>
    </location>
</feature>
<dbReference type="InterPro" id="IPR011701">
    <property type="entry name" value="MFS"/>
</dbReference>
<keyword evidence="3" id="KW-0813">Transport</keyword>
<dbReference type="GO" id="GO:0022857">
    <property type="term" value="F:transmembrane transporter activity"/>
    <property type="evidence" value="ECO:0007669"/>
    <property type="project" value="InterPro"/>
</dbReference>
<organism evidence="10 11">
    <name type="scientific">Cutaneotrichosporon oleaginosum</name>
    <dbReference type="NCBI Taxonomy" id="879819"/>
    <lineage>
        <taxon>Eukaryota</taxon>
        <taxon>Fungi</taxon>
        <taxon>Dikarya</taxon>
        <taxon>Basidiomycota</taxon>
        <taxon>Agaricomycotina</taxon>
        <taxon>Tremellomycetes</taxon>
        <taxon>Trichosporonales</taxon>
        <taxon>Trichosporonaceae</taxon>
        <taxon>Cutaneotrichosporon</taxon>
    </lineage>
</organism>
<evidence type="ECO:0000259" key="9">
    <source>
        <dbReference type="PROSITE" id="PS50850"/>
    </source>
</evidence>
<evidence type="ECO:0000256" key="8">
    <source>
        <dbReference type="SAM" id="Phobius"/>
    </source>
</evidence>
<dbReference type="Proteomes" id="UP000053611">
    <property type="component" value="Unassembled WGS sequence"/>
</dbReference>
<dbReference type="SUPFAM" id="SSF103473">
    <property type="entry name" value="MFS general substrate transporter"/>
    <property type="match status" value="1"/>
</dbReference>
<evidence type="ECO:0000256" key="2">
    <source>
        <dbReference type="ARBA" id="ARBA00008335"/>
    </source>
</evidence>
<dbReference type="AlphaFoldDB" id="A0A0J0XZS0"/>
<dbReference type="FunFam" id="1.20.1250.20:FF:000171">
    <property type="entry name" value="MFS general substrate transporter"/>
    <property type="match status" value="1"/>
</dbReference>
<keyword evidence="6 8" id="KW-0472">Membrane</keyword>
<evidence type="ECO:0000313" key="11">
    <source>
        <dbReference type="Proteomes" id="UP000053611"/>
    </source>
</evidence>
<dbReference type="GeneID" id="28987812"/>
<comment type="similarity">
    <text evidence="2">Belongs to the major facilitator superfamily.</text>
</comment>
<feature type="region of interest" description="Disordered" evidence="7">
    <location>
        <begin position="1"/>
        <end position="38"/>
    </location>
</feature>
<dbReference type="InterPro" id="IPR036259">
    <property type="entry name" value="MFS_trans_sf"/>
</dbReference>
<comment type="subcellular location">
    <subcellularLocation>
        <location evidence="1">Membrane</location>
        <topology evidence="1">Multi-pass membrane protein</topology>
    </subcellularLocation>
</comment>
<reference evidence="10 11" key="1">
    <citation type="submission" date="2015-03" db="EMBL/GenBank/DDBJ databases">
        <title>Genomics and transcriptomics of the oil-accumulating basidiomycete yeast T. oleaginosus allow insights into substrate utilization and the diverse evolutionary trajectories of mating systems in fungi.</title>
        <authorList>
            <consortium name="DOE Joint Genome Institute"/>
            <person name="Kourist R."/>
            <person name="Kracht O."/>
            <person name="Bracharz F."/>
            <person name="Lipzen A."/>
            <person name="Nolan M."/>
            <person name="Ohm R."/>
            <person name="Grigoriev I."/>
            <person name="Sun S."/>
            <person name="Heitman J."/>
            <person name="Bruck T."/>
            <person name="Nowrousian M."/>
        </authorList>
    </citation>
    <scope>NUCLEOTIDE SEQUENCE [LARGE SCALE GENOMIC DNA]</scope>
    <source>
        <strain evidence="10 11">IBC0246</strain>
    </source>
</reference>
<dbReference type="PANTHER" id="PTHR23511:SF5">
    <property type="entry name" value="MAJOR FACILITATOR-TYPE TRANSPORTER HXNZ-RELATED"/>
    <property type="match status" value="1"/>
</dbReference>
<proteinExistence type="inferred from homology"/>
<gene>
    <name evidence="10" type="ORF">CC85DRAFT_4860</name>
</gene>
<name>A0A0J0XZS0_9TREE</name>
<sequence length="572" mass="61917">MFGFGKKSEKAETETSSPDGTTVGLPSSPPDTVEGNVPAKRQNGAFIDTESVVSDVTLVAQQEGLKPTFVAKCNVINRALAEIGMGKYQWELFFAGGFGWFADNIWLQGVAIVQPQVSYEWNRPAGEKPDIKFTTLALYAGLIAGASFWGCSADIIGRRTAWNATLLVGAVFGLAAGGANNFVTFCALLACIGFGVGGNLPVDGTMYLEFLPGSHQWLLTLLSVWWAIGQVVASLIAWGFLARWNCDRAVTDPDYVCSASENMGWRYTYYTLGALMFVLWVGRFFVLPVYESPKFLISHGRDQAAVDVINAVAKRNGHPLRLHIDDLHRAVEPFLTEEEKMNAQYETKLTTMELIKSGMAEFNISHIKTLFATKRLAWSTTLIVFCYGAVGIAYPLFFSFLGTYLSVKLGEKGSGGSDIDSIYSAYTYQAVCGVPGSFAAAYLVTWSRGGRKFAMAFFTAMTGVFLFCLTASKNNATVNGLTCMASFFANAFYGVMYGYAPELFPTPSRGTGDALCAAFNRITGIFAPVIAITAQSLKQNPDGPVMASGGIFIATGIIMMFLPVETNGRTAL</sequence>
<feature type="transmembrane region" description="Helical" evidence="8">
    <location>
        <begin position="426"/>
        <end position="447"/>
    </location>
</feature>
<feature type="transmembrane region" description="Helical" evidence="8">
    <location>
        <begin position="382"/>
        <end position="405"/>
    </location>
</feature>
<dbReference type="InterPro" id="IPR020846">
    <property type="entry name" value="MFS_dom"/>
</dbReference>
<dbReference type="GO" id="GO:0016020">
    <property type="term" value="C:membrane"/>
    <property type="evidence" value="ECO:0007669"/>
    <property type="project" value="UniProtKB-SubCell"/>
</dbReference>
<feature type="transmembrane region" description="Helical" evidence="8">
    <location>
        <begin position="267"/>
        <end position="286"/>
    </location>
</feature>
<dbReference type="OrthoDB" id="3936150at2759"/>
<evidence type="ECO:0000256" key="1">
    <source>
        <dbReference type="ARBA" id="ARBA00004141"/>
    </source>
</evidence>
<feature type="compositionally biased region" description="Basic and acidic residues" evidence="7">
    <location>
        <begin position="1"/>
        <end position="13"/>
    </location>
</feature>
<evidence type="ECO:0000256" key="6">
    <source>
        <dbReference type="ARBA" id="ARBA00023136"/>
    </source>
</evidence>
<protein>
    <submittedName>
        <fullName evidence="10">MFS general substrate transporter</fullName>
    </submittedName>
</protein>
<evidence type="ECO:0000256" key="7">
    <source>
        <dbReference type="SAM" id="MobiDB-lite"/>
    </source>
</evidence>
<keyword evidence="4 8" id="KW-0812">Transmembrane</keyword>
<feature type="transmembrane region" description="Helical" evidence="8">
    <location>
        <begin position="478"/>
        <end position="500"/>
    </location>
</feature>
<dbReference type="PANTHER" id="PTHR23511">
    <property type="entry name" value="SYNAPTIC VESICLE GLYCOPROTEIN 2"/>
    <property type="match status" value="1"/>
</dbReference>
<accession>A0A0J0XZS0</accession>
<evidence type="ECO:0000256" key="3">
    <source>
        <dbReference type="ARBA" id="ARBA00022448"/>
    </source>
</evidence>
<keyword evidence="11" id="KW-1185">Reference proteome</keyword>
<feature type="transmembrane region" description="Helical" evidence="8">
    <location>
        <begin position="545"/>
        <end position="564"/>
    </location>
</feature>
<dbReference type="CDD" id="cd17316">
    <property type="entry name" value="MFS_SV2_like"/>
    <property type="match status" value="1"/>
</dbReference>
<dbReference type="PROSITE" id="PS50850">
    <property type="entry name" value="MFS"/>
    <property type="match status" value="1"/>
</dbReference>
<feature type="transmembrane region" description="Helical" evidence="8">
    <location>
        <begin position="217"/>
        <end position="241"/>
    </location>
</feature>
<evidence type="ECO:0000313" key="10">
    <source>
        <dbReference type="EMBL" id="KLT46528.1"/>
    </source>
</evidence>
<feature type="transmembrane region" description="Helical" evidence="8">
    <location>
        <begin position="164"/>
        <end position="197"/>
    </location>
</feature>